<keyword evidence="1" id="KW-0472">Membrane</keyword>
<protein>
    <submittedName>
        <fullName evidence="2">Uncharacterized protein DUF4293</fullName>
    </submittedName>
</protein>
<organism evidence="2 3">
    <name type="scientific">Sediminitomix flava</name>
    <dbReference type="NCBI Taxonomy" id="379075"/>
    <lineage>
        <taxon>Bacteria</taxon>
        <taxon>Pseudomonadati</taxon>
        <taxon>Bacteroidota</taxon>
        <taxon>Cytophagia</taxon>
        <taxon>Cytophagales</taxon>
        <taxon>Flammeovirgaceae</taxon>
        <taxon>Sediminitomix</taxon>
    </lineage>
</organism>
<feature type="transmembrane region" description="Helical" evidence="1">
    <location>
        <begin position="126"/>
        <end position="144"/>
    </location>
</feature>
<evidence type="ECO:0000313" key="3">
    <source>
        <dbReference type="Proteomes" id="UP000245535"/>
    </source>
</evidence>
<dbReference type="PROSITE" id="PS51257">
    <property type="entry name" value="PROKAR_LIPOPROTEIN"/>
    <property type="match status" value="1"/>
</dbReference>
<reference evidence="2 3" key="1">
    <citation type="submission" date="2018-03" db="EMBL/GenBank/DDBJ databases">
        <title>Genomic Encyclopedia of Archaeal and Bacterial Type Strains, Phase II (KMG-II): from individual species to whole genera.</title>
        <authorList>
            <person name="Goeker M."/>
        </authorList>
    </citation>
    <scope>NUCLEOTIDE SEQUENCE [LARGE SCALE GENOMIC DNA]</scope>
    <source>
        <strain evidence="2 3">DSM 28229</strain>
    </source>
</reference>
<sequence length="157" mass="17511">MIQRIQSVFLFLVAACMFGVLFTDIWVKIEGDDLAVLNAMSLTHSNDDTVIATVNTIYLAIVACLASAIAMGSMFSFKNRMNQVKINTLNALFIAAVMGINVYLVFLKGIPMFGEEVNQGNFKAGFFLPIAALVFNRMATRFIWKDEKLVKSVDRLR</sequence>
<accession>A0A315Z6U3</accession>
<feature type="transmembrane region" description="Helical" evidence="1">
    <location>
        <begin position="49"/>
        <end position="77"/>
    </location>
</feature>
<gene>
    <name evidence="2" type="ORF">BC781_10765</name>
</gene>
<evidence type="ECO:0000256" key="1">
    <source>
        <dbReference type="SAM" id="Phobius"/>
    </source>
</evidence>
<dbReference type="InterPro" id="IPR025635">
    <property type="entry name" value="DUF4293"/>
</dbReference>
<dbReference type="RefSeq" id="WP_109621578.1">
    <property type="nucleotide sequence ID" value="NZ_QGDO01000007.1"/>
</dbReference>
<evidence type="ECO:0000313" key="2">
    <source>
        <dbReference type="EMBL" id="PWJ38475.1"/>
    </source>
</evidence>
<dbReference type="AlphaFoldDB" id="A0A315Z6U3"/>
<keyword evidence="1" id="KW-1133">Transmembrane helix</keyword>
<proteinExistence type="predicted"/>
<dbReference type="Proteomes" id="UP000245535">
    <property type="component" value="Unassembled WGS sequence"/>
</dbReference>
<name>A0A315Z6U3_SEDFL</name>
<keyword evidence="1" id="KW-0812">Transmembrane</keyword>
<feature type="transmembrane region" description="Helical" evidence="1">
    <location>
        <begin position="89"/>
        <end position="106"/>
    </location>
</feature>
<dbReference type="OrthoDB" id="594989at2"/>
<dbReference type="Pfam" id="PF14126">
    <property type="entry name" value="DUF4293"/>
    <property type="match status" value="1"/>
</dbReference>
<comment type="caution">
    <text evidence="2">The sequence shown here is derived from an EMBL/GenBank/DDBJ whole genome shotgun (WGS) entry which is preliminary data.</text>
</comment>
<feature type="transmembrane region" description="Helical" evidence="1">
    <location>
        <begin position="7"/>
        <end position="29"/>
    </location>
</feature>
<keyword evidence="3" id="KW-1185">Reference proteome</keyword>
<dbReference type="EMBL" id="QGDO01000007">
    <property type="protein sequence ID" value="PWJ38475.1"/>
    <property type="molecule type" value="Genomic_DNA"/>
</dbReference>